<proteinExistence type="predicted"/>
<dbReference type="PROSITE" id="PS50017">
    <property type="entry name" value="DEATH_DOMAIN"/>
    <property type="match status" value="1"/>
</dbReference>
<organism evidence="2 3">
    <name type="scientific">Parashewanella spongiae</name>
    <dbReference type="NCBI Taxonomy" id="342950"/>
    <lineage>
        <taxon>Bacteria</taxon>
        <taxon>Pseudomonadati</taxon>
        <taxon>Pseudomonadota</taxon>
        <taxon>Gammaproteobacteria</taxon>
        <taxon>Alteromonadales</taxon>
        <taxon>Shewanellaceae</taxon>
        <taxon>Parashewanella</taxon>
    </lineage>
</organism>
<dbReference type="RefSeq" id="WP_121851695.1">
    <property type="nucleotide sequence ID" value="NZ_CP037952.1"/>
</dbReference>
<evidence type="ECO:0000313" key="2">
    <source>
        <dbReference type="EMBL" id="RJY19458.1"/>
    </source>
</evidence>
<dbReference type="Proteomes" id="UP000273022">
    <property type="component" value="Unassembled WGS sequence"/>
</dbReference>
<comment type="caution">
    <text evidence="2">The sequence shown here is derived from an EMBL/GenBank/DDBJ whole genome shotgun (WGS) entry which is preliminary data.</text>
</comment>
<dbReference type="AlphaFoldDB" id="A0A3A6U5G6"/>
<dbReference type="EMBL" id="QYYH01000002">
    <property type="protein sequence ID" value="RJY19458.1"/>
    <property type="molecule type" value="Genomic_DNA"/>
</dbReference>
<evidence type="ECO:0000259" key="1">
    <source>
        <dbReference type="PROSITE" id="PS50017"/>
    </source>
</evidence>
<feature type="domain" description="Death" evidence="1">
    <location>
        <begin position="252"/>
        <end position="309"/>
    </location>
</feature>
<accession>A0A3A6U5G6</accession>
<gene>
    <name evidence="2" type="ORF">D5R81_00470</name>
</gene>
<evidence type="ECO:0000313" key="3">
    <source>
        <dbReference type="Proteomes" id="UP000273022"/>
    </source>
</evidence>
<dbReference type="InterPro" id="IPR000488">
    <property type="entry name" value="Death_dom"/>
</dbReference>
<name>A0A3A6U5G6_9GAMM</name>
<protein>
    <recommendedName>
        <fullName evidence="1">Death domain-containing protein</fullName>
    </recommendedName>
</protein>
<keyword evidence="3" id="KW-1185">Reference proteome</keyword>
<dbReference type="GO" id="GO:0007165">
    <property type="term" value="P:signal transduction"/>
    <property type="evidence" value="ECO:0007669"/>
    <property type="project" value="InterPro"/>
</dbReference>
<reference evidence="2 3" key="1">
    <citation type="submission" date="2018-09" db="EMBL/GenBank/DDBJ databases">
        <title>Phylogeny of the Shewanellaceae, and recommendation for two new genera, Pseudoshewanella and Parashewanella.</title>
        <authorList>
            <person name="Wang G."/>
        </authorList>
    </citation>
    <scope>NUCLEOTIDE SEQUENCE [LARGE SCALE GENOMIC DNA]</scope>
    <source>
        <strain evidence="2 3">KCTC 22492</strain>
    </source>
</reference>
<sequence length="342" mass="38261">MSCSSTASGINNISDKFNSMGLSPVLADPEQQSTMRSPSGKQYSCGETIQDEHMCNFISATSEIVSQKSKEDSHNYMDLPIIFDRMFSLKDTNGQFVVNKDKLVCKASDIALYLGLFDAFETHKLENAGNINLKDILVKLIKKWAESSQSVKNPNYLFTWGGFVELLNDVELSEEAKRITECIQQIFIGTPDKLMPYESKVFVPSAPIQRGDQQTDRVASDSAEAIDSSNGNLDNSDLDEILEWLSEVKSCWRQIGTSIGLSYAQVKDIKMKRMESAESLSEVVETWLNGNGVRETKKNREVAIGELRKPINWQTIVYAVKSSMGGNNTSLSEKIEDKYLKK</sequence>